<dbReference type="GO" id="GO:0003700">
    <property type="term" value="F:DNA-binding transcription factor activity"/>
    <property type="evidence" value="ECO:0007669"/>
    <property type="project" value="TreeGrafter"/>
</dbReference>
<evidence type="ECO:0000256" key="2">
    <source>
        <dbReference type="ARBA" id="ARBA00023125"/>
    </source>
</evidence>
<name>A0A4U6CXK9_9BACT</name>
<sequence>MGIVERKEREREEMRELILEAARKLFLAQGFDKTSIRNIAEAIEYSPATIYLYYKDKNELLFSLHEAGFQKMMQEFANVAVVKDPFEKLVALGNQYLKFAIENPELYDLMFIMDAPMETLSCREEAWDEGARSFEFLKTTIAECIQVGHFKNTVDIENASLTIWSFMHGLLSLHLRKRMAFFEDDREMERIQDSFKLFVEMIRCSM</sequence>
<feature type="DNA-binding region" description="H-T-H motif" evidence="4">
    <location>
        <begin position="35"/>
        <end position="54"/>
    </location>
</feature>
<dbReference type="SUPFAM" id="SSF46689">
    <property type="entry name" value="Homeodomain-like"/>
    <property type="match status" value="1"/>
</dbReference>
<feature type="domain" description="HTH tetR-type" evidence="5">
    <location>
        <begin position="12"/>
        <end position="72"/>
    </location>
</feature>
<dbReference type="InterPro" id="IPR009057">
    <property type="entry name" value="Homeodomain-like_sf"/>
</dbReference>
<dbReference type="OrthoDB" id="594604at2"/>
<dbReference type="EMBL" id="SZVO01000011">
    <property type="protein sequence ID" value="TKT89590.1"/>
    <property type="molecule type" value="Genomic_DNA"/>
</dbReference>
<dbReference type="Proteomes" id="UP000304900">
    <property type="component" value="Unassembled WGS sequence"/>
</dbReference>
<keyword evidence="1" id="KW-0805">Transcription regulation</keyword>
<reference evidence="6 7" key="1">
    <citation type="submission" date="2019-05" db="EMBL/GenBank/DDBJ databases">
        <title>Dyadobacter AR-3-8 sp. nov., isolated from arctic soil.</title>
        <authorList>
            <person name="Chaudhary D.K."/>
        </authorList>
    </citation>
    <scope>NUCLEOTIDE SEQUENCE [LARGE SCALE GENOMIC DNA]</scope>
    <source>
        <strain evidence="6 7">AR-3-8</strain>
    </source>
</reference>
<organism evidence="6 7">
    <name type="scientific">Dyadobacter frigoris</name>
    <dbReference type="NCBI Taxonomy" id="2576211"/>
    <lineage>
        <taxon>Bacteria</taxon>
        <taxon>Pseudomonadati</taxon>
        <taxon>Bacteroidota</taxon>
        <taxon>Cytophagia</taxon>
        <taxon>Cytophagales</taxon>
        <taxon>Spirosomataceae</taxon>
        <taxon>Dyadobacter</taxon>
    </lineage>
</organism>
<dbReference type="Pfam" id="PF13305">
    <property type="entry name" value="TetR_C_33"/>
    <property type="match status" value="1"/>
</dbReference>
<evidence type="ECO:0000313" key="7">
    <source>
        <dbReference type="Proteomes" id="UP000304900"/>
    </source>
</evidence>
<gene>
    <name evidence="6" type="ORF">FDK13_22280</name>
</gene>
<dbReference type="GO" id="GO:0000976">
    <property type="term" value="F:transcription cis-regulatory region binding"/>
    <property type="evidence" value="ECO:0007669"/>
    <property type="project" value="TreeGrafter"/>
</dbReference>
<dbReference type="PANTHER" id="PTHR30055:SF234">
    <property type="entry name" value="HTH-TYPE TRANSCRIPTIONAL REGULATOR BETI"/>
    <property type="match status" value="1"/>
</dbReference>
<evidence type="ECO:0000256" key="3">
    <source>
        <dbReference type="ARBA" id="ARBA00023163"/>
    </source>
</evidence>
<dbReference type="AlphaFoldDB" id="A0A4U6CXK9"/>
<protein>
    <submittedName>
        <fullName evidence="6">TetR/AcrR family transcriptional regulator</fullName>
    </submittedName>
</protein>
<dbReference type="SUPFAM" id="SSF48498">
    <property type="entry name" value="Tetracyclin repressor-like, C-terminal domain"/>
    <property type="match status" value="1"/>
</dbReference>
<evidence type="ECO:0000256" key="1">
    <source>
        <dbReference type="ARBA" id="ARBA00023015"/>
    </source>
</evidence>
<dbReference type="Gene3D" id="1.10.357.10">
    <property type="entry name" value="Tetracycline Repressor, domain 2"/>
    <property type="match status" value="1"/>
</dbReference>
<proteinExistence type="predicted"/>
<dbReference type="PROSITE" id="PS50977">
    <property type="entry name" value="HTH_TETR_2"/>
    <property type="match status" value="1"/>
</dbReference>
<keyword evidence="2 4" id="KW-0238">DNA-binding</keyword>
<dbReference type="InterPro" id="IPR036271">
    <property type="entry name" value="Tet_transcr_reg_TetR-rel_C_sf"/>
</dbReference>
<keyword evidence="3" id="KW-0804">Transcription</keyword>
<dbReference type="RefSeq" id="WP_137342234.1">
    <property type="nucleotide sequence ID" value="NZ_BSQH01000009.1"/>
</dbReference>
<accession>A0A4U6CXK9</accession>
<comment type="caution">
    <text evidence="6">The sequence shown here is derived from an EMBL/GenBank/DDBJ whole genome shotgun (WGS) entry which is preliminary data.</text>
</comment>
<evidence type="ECO:0000259" key="5">
    <source>
        <dbReference type="PROSITE" id="PS50977"/>
    </source>
</evidence>
<dbReference type="InterPro" id="IPR001647">
    <property type="entry name" value="HTH_TetR"/>
</dbReference>
<evidence type="ECO:0000256" key="4">
    <source>
        <dbReference type="PROSITE-ProRule" id="PRU00335"/>
    </source>
</evidence>
<dbReference type="InterPro" id="IPR050109">
    <property type="entry name" value="HTH-type_TetR-like_transc_reg"/>
</dbReference>
<evidence type="ECO:0000313" key="6">
    <source>
        <dbReference type="EMBL" id="TKT89590.1"/>
    </source>
</evidence>
<dbReference type="PRINTS" id="PR00455">
    <property type="entry name" value="HTHTETR"/>
</dbReference>
<dbReference type="Pfam" id="PF00440">
    <property type="entry name" value="TetR_N"/>
    <property type="match status" value="1"/>
</dbReference>
<dbReference type="PANTHER" id="PTHR30055">
    <property type="entry name" value="HTH-TYPE TRANSCRIPTIONAL REGULATOR RUTR"/>
    <property type="match status" value="1"/>
</dbReference>
<dbReference type="InterPro" id="IPR025996">
    <property type="entry name" value="MT1864/Rv1816-like_C"/>
</dbReference>
<keyword evidence="7" id="KW-1185">Reference proteome</keyword>